<dbReference type="PROSITE" id="PS50879">
    <property type="entry name" value="RNASE_H_1"/>
    <property type="match status" value="1"/>
</dbReference>
<dbReference type="InterPro" id="IPR012337">
    <property type="entry name" value="RNaseH-like_sf"/>
</dbReference>
<organism evidence="2">
    <name type="scientific">Sesamum latifolium</name>
    <dbReference type="NCBI Taxonomy" id="2727402"/>
    <lineage>
        <taxon>Eukaryota</taxon>
        <taxon>Viridiplantae</taxon>
        <taxon>Streptophyta</taxon>
        <taxon>Embryophyta</taxon>
        <taxon>Tracheophyta</taxon>
        <taxon>Spermatophyta</taxon>
        <taxon>Magnoliopsida</taxon>
        <taxon>eudicotyledons</taxon>
        <taxon>Gunneridae</taxon>
        <taxon>Pentapetalae</taxon>
        <taxon>asterids</taxon>
        <taxon>lamiids</taxon>
        <taxon>Lamiales</taxon>
        <taxon>Pedaliaceae</taxon>
        <taxon>Sesamum</taxon>
    </lineage>
</organism>
<name>A0AAW2YAW3_9LAMI</name>
<protein>
    <submittedName>
        <fullName evidence="2">Ribonuclease H protein</fullName>
    </submittedName>
</protein>
<dbReference type="PANTHER" id="PTHR47723">
    <property type="entry name" value="OS05G0353850 PROTEIN"/>
    <property type="match status" value="1"/>
</dbReference>
<accession>A0AAW2YAW3</accession>
<dbReference type="Gene3D" id="3.30.420.10">
    <property type="entry name" value="Ribonuclease H-like superfamily/Ribonuclease H"/>
    <property type="match status" value="1"/>
</dbReference>
<sequence>MEHLHTITRCKLWRLEHLKGDQFAAYSLSIPPLQMSKPQKVVLVTWLKPEPEWMKLNTDGASRGNPGVAVAGGLLRNHKGEVLWAFFEPLGTTTNTVAELQALFRGLQISLEKGFPRVWIELDALNTIHLLSAQFKGVWHLQVLLQKIKKLLLCLETKVTHIYREGNQAADYYANLPCSANHFTLLSKEQINALLTLGFHKLRTPSFTHLCVETLGTLLVACILAWLL</sequence>
<evidence type="ECO:0000313" key="2">
    <source>
        <dbReference type="EMBL" id="KAL0462889.1"/>
    </source>
</evidence>
<reference evidence="2" key="1">
    <citation type="submission" date="2020-06" db="EMBL/GenBank/DDBJ databases">
        <authorList>
            <person name="Li T."/>
            <person name="Hu X."/>
            <person name="Zhang T."/>
            <person name="Song X."/>
            <person name="Zhang H."/>
            <person name="Dai N."/>
            <person name="Sheng W."/>
            <person name="Hou X."/>
            <person name="Wei L."/>
        </authorList>
    </citation>
    <scope>NUCLEOTIDE SEQUENCE</scope>
    <source>
        <strain evidence="2">KEN1</strain>
        <tissue evidence="2">Leaf</tissue>
    </source>
</reference>
<dbReference type="SUPFAM" id="SSF53098">
    <property type="entry name" value="Ribonuclease H-like"/>
    <property type="match status" value="1"/>
</dbReference>
<dbReference type="InterPro" id="IPR002156">
    <property type="entry name" value="RNaseH_domain"/>
</dbReference>
<dbReference type="GO" id="GO:0004523">
    <property type="term" value="F:RNA-DNA hybrid ribonuclease activity"/>
    <property type="evidence" value="ECO:0007669"/>
    <property type="project" value="InterPro"/>
</dbReference>
<dbReference type="AlphaFoldDB" id="A0AAW2YAW3"/>
<gene>
    <name evidence="2" type="ORF">Slati_0176500</name>
</gene>
<dbReference type="PANTHER" id="PTHR47723:SF19">
    <property type="entry name" value="POLYNUCLEOTIDYL TRANSFERASE, RIBONUCLEASE H-LIKE SUPERFAMILY PROTEIN"/>
    <property type="match status" value="1"/>
</dbReference>
<comment type="caution">
    <text evidence="2">The sequence shown here is derived from an EMBL/GenBank/DDBJ whole genome shotgun (WGS) entry which is preliminary data.</text>
</comment>
<reference evidence="2" key="2">
    <citation type="journal article" date="2024" name="Plant">
        <title>Genomic evolution and insights into agronomic trait innovations of Sesamum species.</title>
        <authorList>
            <person name="Miao H."/>
            <person name="Wang L."/>
            <person name="Qu L."/>
            <person name="Liu H."/>
            <person name="Sun Y."/>
            <person name="Le M."/>
            <person name="Wang Q."/>
            <person name="Wei S."/>
            <person name="Zheng Y."/>
            <person name="Lin W."/>
            <person name="Duan Y."/>
            <person name="Cao H."/>
            <person name="Xiong S."/>
            <person name="Wang X."/>
            <person name="Wei L."/>
            <person name="Li C."/>
            <person name="Ma Q."/>
            <person name="Ju M."/>
            <person name="Zhao R."/>
            <person name="Li G."/>
            <person name="Mu C."/>
            <person name="Tian Q."/>
            <person name="Mei H."/>
            <person name="Zhang T."/>
            <person name="Gao T."/>
            <person name="Zhang H."/>
        </authorList>
    </citation>
    <scope>NUCLEOTIDE SEQUENCE</scope>
    <source>
        <strain evidence="2">KEN1</strain>
    </source>
</reference>
<dbReference type="CDD" id="cd06222">
    <property type="entry name" value="RNase_H_like"/>
    <property type="match status" value="1"/>
</dbReference>
<proteinExistence type="predicted"/>
<dbReference type="InterPro" id="IPR053151">
    <property type="entry name" value="RNase_H-like"/>
</dbReference>
<dbReference type="InterPro" id="IPR044730">
    <property type="entry name" value="RNase_H-like_dom_plant"/>
</dbReference>
<dbReference type="InterPro" id="IPR036397">
    <property type="entry name" value="RNaseH_sf"/>
</dbReference>
<feature type="domain" description="RNase H type-1" evidence="1">
    <location>
        <begin position="50"/>
        <end position="179"/>
    </location>
</feature>
<evidence type="ECO:0000259" key="1">
    <source>
        <dbReference type="PROSITE" id="PS50879"/>
    </source>
</evidence>
<dbReference type="EMBL" id="JACGWN010000001">
    <property type="protein sequence ID" value="KAL0462889.1"/>
    <property type="molecule type" value="Genomic_DNA"/>
</dbReference>
<dbReference type="Pfam" id="PF13456">
    <property type="entry name" value="RVT_3"/>
    <property type="match status" value="1"/>
</dbReference>
<dbReference type="GO" id="GO:0003676">
    <property type="term" value="F:nucleic acid binding"/>
    <property type="evidence" value="ECO:0007669"/>
    <property type="project" value="InterPro"/>
</dbReference>